<sequence length="276" mass="31390">MNIEYINDFIKVAEQKSLSKASNILNISTPALSKRIKNIEEYFECELFYRTSRGIFLTEQGELVLSNLISLKNEIETLKSQLSKINKSTINIGLLPSFSLYKWSNQSESAIKNTLSIKIQSNTQVLLNDLYNGDIEVIIGDITSLNSKDLHTKTLYQEKYMVVFSNESRLSTLKSVNINILKNENILTLSPPCDTLSFIQQNFSNIKLNIEYRNDLESILASVKAGHGITIIPQSLSMKIENMNLESIELEDYLREIGLISYNQNVIKNVYSIISE</sequence>
<evidence type="ECO:0000259" key="5">
    <source>
        <dbReference type="PROSITE" id="PS50931"/>
    </source>
</evidence>
<evidence type="ECO:0000256" key="3">
    <source>
        <dbReference type="ARBA" id="ARBA00023125"/>
    </source>
</evidence>
<dbReference type="InterPro" id="IPR005119">
    <property type="entry name" value="LysR_subst-bd"/>
</dbReference>
<comment type="similarity">
    <text evidence="1">Belongs to the LysR transcriptional regulatory family.</text>
</comment>
<dbReference type="InterPro" id="IPR000847">
    <property type="entry name" value="LysR_HTH_N"/>
</dbReference>
<name>A0ABS6GTX5_MAMLE</name>
<reference evidence="6 7" key="1">
    <citation type="submission" date="2021-06" db="EMBL/GenBank/DDBJ databases">
        <title>Staphylococcus lentus K169 genome sequencing.</title>
        <authorList>
            <person name="Sundareshan S."/>
            <person name="Akhila D.S."/>
            <person name="Prachi D."/>
            <person name="Sivakumar R."/>
            <person name="Rajendhran J."/>
            <person name="Isloor S."/>
            <person name="Hegde N.R."/>
        </authorList>
    </citation>
    <scope>NUCLEOTIDE SEQUENCE [LARGE SCALE GENOMIC DNA]</scope>
    <source>
        <strain evidence="6 7">K169</strain>
    </source>
</reference>
<accession>A0ABS6GTX5</accession>
<dbReference type="EMBL" id="JAHLZN010000002">
    <property type="protein sequence ID" value="MBU6112781.1"/>
    <property type="molecule type" value="Genomic_DNA"/>
</dbReference>
<protein>
    <submittedName>
        <fullName evidence="6">LysR family transcriptional regulator</fullName>
    </submittedName>
</protein>
<dbReference type="PANTHER" id="PTHR30126:SF40">
    <property type="entry name" value="HTH-TYPE TRANSCRIPTIONAL REGULATOR GLTR"/>
    <property type="match status" value="1"/>
</dbReference>
<evidence type="ECO:0000313" key="7">
    <source>
        <dbReference type="Proteomes" id="UP000770161"/>
    </source>
</evidence>
<evidence type="ECO:0000256" key="4">
    <source>
        <dbReference type="ARBA" id="ARBA00023163"/>
    </source>
</evidence>
<dbReference type="CDD" id="cd05466">
    <property type="entry name" value="PBP2_LTTR_substrate"/>
    <property type="match status" value="1"/>
</dbReference>
<dbReference type="PROSITE" id="PS50931">
    <property type="entry name" value="HTH_LYSR"/>
    <property type="match status" value="1"/>
</dbReference>
<organism evidence="6 7">
    <name type="scientific">Mammaliicoccus lentus</name>
    <name type="common">Staphylococcus lentus</name>
    <dbReference type="NCBI Taxonomy" id="42858"/>
    <lineage>
        <taxon>Bacteria</taxon>
        <taxon>Bacillati</taxon>
        <taxon>Bacillota</taxon>
        <taxon>Bacilli</taxon>
        <taxon>Bacillales</taxon>
        <taxon>Staphylococcaceae</taxon>
        <taxon>Mammaliicoccus</taxon>
    </lineage>
</organism>
<evidence type="ECO:0000256" key="1">
    <source>
        <dbReference type="ARBA" id="ARBA00009437"/>
    </source>
</evidence>
<proteinExistence type="inferred from homology"/>
<dbReference type="Pfam" id="PF03466">
    <property type="entry name" value="LysR_substrate"/>
    <property type="match status" value="1"/>
</dbReference>
<comment type="caution">
    <text evidence="6">The sequence shown here is derived from an EMBL/GenBank/DDBJ whole genome shotgun (WGS) entry which is preliminary data.</text>
</comment>
<feature type="domain" description="HTH lysR-type" evidence="5">
    <location>
        <begin position="1"/>
        <end position="58"/>
    </location>
</feature>
<keyword evidence="3" id="KW-0238">DNA-binding</keyword>
<keyword evidence="7" id="KW-1185">Reference proteome</keyword>
<keyword evidence="2" id="KW-0805">Transcription regulation</keyword>
<dbReference type="Pfam" id="PF00126">
    <property type="entry name" value="HTH_1"/>
    <property type="match status" value="1"/>
</dbReference>
<evidence type="ECO:0000313" key="6">
    <source>
        <dbReference type="EMBL" id="MBU6112781.1"/>
    </source>
</evidence>
<keyword evidence="4" id="KW-0804">Transcription</keyword>
<dbReference type="RefSeq" id="WP_216683261.1">
    <property type="nucleotide sequence ID" value="NZ_JAHLZN010000002.1"/>
</dbReference>
<dbReference type="PANTHER" id="PTHR30126">
    <property type="entry name" value="HTH-TYPE TRANSCRIPTIONAL REGULATOR"/>
    <property type="match status" value="1"/>
</dbReference>
<evidence type="ECO:0000256" key="2">
    <source>
        <dbReference type="ARBA" id="ARBA00023015"/>
    </source>
</evidence>
<dbReference type="Proteomes" id="UP000770161">
    <property type="component" value="Unassembled WGS sequence"/>
</dbReference>
<gene>
    <name evidence="6" type="ORF">KQ656_02370</name>
</gene>